<protein>
    <submittedName>
        <fullName evidence="1">Pentapeptide repeat protein</fullName>
    </submittedName>
</protein>
<keyword evidence="2" id="KW-1185">Reference proteome</keyword>
<dbReference type="PANTHER" id="PTHR42999">
    <property type="entry name" value="ANTIBIOTIC RESISTANCE PROTEIN MCBG"/>
    <property type="match status" value="1"/>
</dbReference>
<dbReference type="AlphaFoldDB" id="A0A0R1HN42"/>
<dbReference type="InterPro" id="IPR052949">
    <property type="entry name" value="PA_immunity-related"/>
</dbReference>
<dbReference type="PATRIC" id="fig|1302272.5.peg.2080"/>
<dbReference type="STRING" id="1302272.FC96_GL002036"/>
<gene>
    <name evidence="1" type="ORF">FC96_GL002036</name>
</gene>
<evidence type="ECO:0000313" key="1">
    <source>
        <dbReference type="EMBL" id="KRK47832.1"/>
    </source>
</evidence>
<name>A0A0R1HN42_9LACO</name>
<dbReference type="PANTHER" id="PTHR42999:SF1">
    <property type="entry name" value="PENTAPEPTIDE REPEAT-CONTAINING PROTEIN"/>
    <property type="match status" value="1"/>
</dbReference>
<reference evidence="1 2" key="1">
    <citation type="journal article" date="2015" name="Genome Announc.">
        <title>Expanding the biotechnology potential of lactobacilli through comparative genomics of 213 strains and associated genera.</title>
        <authorList>
            <person name="Sun Z."/>
            <person name="Harris H.M."/>
            <person name="McCann A."/>
            <person name="Guo C."/>
            <person name="Argimon S."/>
            <person name="Zhang W."/>
            <person name="Yang X."/>
            <person name="Jeffery I.B."/>
            <person name="Cooney J.C."/>
            <person name="Kagawa T.F."/>
            <person name="Liu W."/>
            <person name="Song Y."/>
            <person name="Salvetti E."/>
            <person name="Wrobel A."/>
            <person name="Rasinkangas P."/>
            <person name="Parkhill J."/>
            <person name="Rea M.C."/>
            <person name="O'Sullivan O."/>
            <person name="Ritari J."/>
            <person name="Douillard F.P."/>
            <person name="Paul Ross R."/>
            <person name="Yang R."/>
            <person name="Briner A.E."/>
            <person name="Felis G.E."/>
            <person name="de Vos W.M."/>
            <person name="Barrangou R."/>
            <person name="Klaenhammer T.R."/>
            <person name="Caufield P.W."/>
            <person name="Cui Y."/>
            <person name="Zhang H."/>
            <person name="O'Toole P.W."/>
        </authorList>
    </citation>
    <scope>NUCLEOTIDE SEQUENCE [LARGE SCALE GENOMIC DNA]</scope>
    <source>
        <strain evidence="1 2">JCM 15530</strain>
    </source>
</reference>
<dbReference type="SUPFAM" id="SSF141571">
    <property type="entry name" value="Pentapeptide repeat-like"/>
    <property type="match status" value="1"/>
</dbReference>
<dbReference type="Proteomes" id="UP000050911">
    <property type="component" value="Unassembled WGS sequence"/>
</dbReference>
<sequence length="235" mass="26623">MTNTWQNVTQHDTLSLTKAARLKFRLPIEGAPMQNSPEYPVVTSQTLSLDDLQPAHHYKNCTLTYSNTDVRLSELILDHCVLQQTNFRQGEWLDCQVSHCQFPNADFSGSHVYRCQFEACQLIGTDWTMSRLKQVTFTDSQASYCNFSETELDQCHFVSTRLEEAAFQAMTVRNSLTFTDCQLVAADFSDSALKRVDFRTSTIDDLRFTPALVRGCRIDAVQALPFALALGVEID</sequence>
<dbReference type="InterPro" id="IPR001646">
    <property type="entry name" value="5peptide_repeat"/>
</dbReference>
<accession>A0A0R1HN42</accession>
<evidence type="ECO:0000313" key="2">
    <source>
        <dbReference type="Proteomes" id="UP000050911"/>
    </source>
</evidence>
<organism evidence="1 2">
    <name type="scientific">Secundilactobacillus kimchicus JCM 15530</name>
    <dbReference type="NCBI Taxonomy" id="1302272"/>
    <lineage>
        <taxon>Bacteria</taxon>
        <taxon>Bacillati</taxon>
        <taxon>Bacillota</taxon>
        <taxon>Bacilli</taxon>
        <taxon>Lactobacillales</taxon>
        <taxon>Lactobacillaceae</taxon>
        <taxon>Secundilactobacillus</taxon>
    </lineage>
</organism>
<dbReference type="Pfam" id="PF13599">
    <property type="entry name" value="Pentapeptide_4"/>
    <property type="match status" value="1"/>
</dbReference>
<comment type="caution">
    <text evidence="1">The sequence shown here is derived from an EMBL/GenBank/DDBJ whole genome shotgun (WGS) entry which is preliminary data.</text>
</comment>
<dbReference type="EMBL" id="AZCX01000005">
    <property type="protein sequence ID" value="KRK47832.1"/>
    <property type="molecule type" value="Genomic_DNA"/>
</dbReference>
<proteinExistence type="predicted"/>
<dbReference type="Gene3D" id="2.160.20.80">
    <property type="entry name" value="E3 ubiquitin-protein ligase SopA"/>
    <property type="match status" value="1"/>
</dbReference>